<reference evidence="3 4" key="1">
    <citation type="submission" date="2018-06" db="EMBL/GenBank/DDBJ databases">
        <authorList>
            <consortium name="Pathogen Informatics"/>
            <person name="Doyle S."/>
        </authorList>
    </citation>
    <scope>NUCLEOTIDE SEQUENCE [LARGE SCALE GENOMIC DNA]</scope>
    <source>
        <strain evidence="3 4">NCTC9381</strain>
    </source>
</reference>
<feature type="compositionally biased region" description="Low complexity" evidence="1">
    <location>
        <begin position="36"/>
        <end position="45"/>
    </location>
</feature>
<dbReference type="Proteomes" id="UP000254640">
    <property type="component" value="Unassembled WGS sequence"/>
</dbReference>
<dbReference type="Gene3D" id="3.30.980.40">
    <property type="match status" value="1"/>
</dbReference>
<dbReference type="PANTHER" id="PTHR22683:SF41">
    <property type="entry name" value="DNA TRANSLOCASE FTSK"/>
    <property type="match status" value="1"/>
</dbReference>
<evidence type="ECO:0000313" key="4">
    <source>
        <dbReference type="Proteomes" id="UP000254640"/>
    </source>
</evidence>
<gene>
    <name evidence="3" type="primary">ftsK_4</name>
    <name evidence="3" type="ORF">NCTC9381_03528</name>
</gene>
<dbReference type="EMBL" id="UGSO01000001">
    <property type="protein sequence ID" value="SUB17599.1"/>
    <property type="molecule type" value="Genomic_DNA"/>
</dbReference>
<dbReference type="Pfam" id="PF17854">
    <property type="entry name" value="FtsK_alpha"/>
    <property type="match status" value="1"/>
</dbReference>
<evidence type="ECO:0000256" key="1">
    <source>
        <dbReference type="SAM" id="MobiDB-lite"/>
    </source>
</evidence>
<protein>
    <submittedName>
        <fullName evidence="3">DNA translocase FtsK</fullName>
    </submittedName>
</protein>
<dbReference type="InterPro" id="IPR041027">
    <property type="entry name" value="FtsK_alpha"/>
</dbReference>
<sequence>MKKEPVFNIDTASAFDFSPMKDLVDDGPSEPLFTIAATPEPEAPAVSHEPWQQVSEVSRPQAPAHVPAPASFAPAESAYSAPAAPSEPDYAAPAATSAPAYGAPAAPQAPAYAAPAYGTPAAAPVQPVEEAKPSLHDSLIHPFLMRHEQPLEKPSTPLPSLDLLTAPPEEEEPVDMFSLEQTARLVESRLGDYRVKAEVVGISPGPVITRFELDLAPGVKAARISNLSRDLARSLSTVAVRVVEVDPRQTLRGSGTAKQASSDRLSA</sequence>
<organism evidence="3 4">
    <name type="scientific">Enterobacter agglomerans</name>
    <name type="common">Erwinia herbicola</name>
    <name type="synonym">Pantoea agglomerans</name>
    <dbReference type="NCBI Taxonomy" id="549"/>
    <lineage>
        <taxon>Bacteria</taxon>
        <taxon>Pseudomonadati</taxon>
        <taxon>Pseudomonadota</taxon>
        <taxon>Gammaproteobacteria</taxon>
        <taxon>Enterobacterales</taxon>
        <taxon>Erwiniaceae</taxon>
        <taxon>Pantoea</taxon>
        <taxon>Pantoea agglomerans group</taxon>
    </lineage>
</organism>
<evidence type="ECO:0000259" key="2">
    <source>
        <dbReference type="Pfam" id="PF17854"/>
    </source>
</evidence>
<dbReference type="InterPro" id="IPR050206">
    <property type="entry name" value="FtsK/SpoIIIE/SftA"/>
</dbReference>
<feature type="compositionally biased region" description="Low complexity" evidence="1">
    <location>
        <begin position="67"/>
        <end position="111"/>
    </location>
</feature>
<evidence type="ECO:0000313" key="3">
    <source>
        <dbReference type="EMBL" id="SUB17599.1"/>
    </source>
</evidence>
<dbReference type="PANTHER" id="PTHR22683">
    <property type="entry name" value="SPORULATION PROTEIN RELATED"/>
    <property type="match status" value="1"/>
</dbReference>
<feature type="region of interest" description="Disordered" evidence="1">
    <location>
        <begin position="19"/>
        <end position="111"/>
    </location>
</feature>
<keyword evidence="4" id="KW-1185">Reference proteome</keyword>
<name>A0A379AJ48_ENTAG</name>
<feature type="domain" description="FtsK alpha" evidence="2">
    <location>
        <begin position="158"/>
        <end position="247"/>
    </location>
</feature>
<accession>A0A379AJ48</accession>
<dbReference type="AlphaFoldDB" id="A0A379AJ48"/>
<proteinExistence type="predicted"/>